<dbReference type="GO" id="GO:0000976">
    <property type="term" value="F:transcription cis-regulatory region binding"/>
    <property type="evidence" value="ECO:0007669"/>
    <property type="project" value="TreeGrafter"/>
</dbReference>
<accession>A0A0D5NGA2</accession>
<keyword evidence="1" id="KW-0805">Transcription regulation</keyword>
<dbReference type="CDD" id="cd01392">
    <property type="entry name" value="HTH_LacI"/>
    <property type="match status" value="1"/>
</dbReference>
<dbReference type="InterPro" id="IPR010982">
    <property type="entry name" value="Lambda_DNA-bd_dom_sf"/>
</dbReference>
<reference evidence="6" key="2">
    <citation type="submission" date="2015-03" db="EMBL/GenBank/DDBJ databases">
        <title>Genome sequence of Paenibacillus beijingensis strain DSM 24997T.</title>
        <authorList>
            <person name="Kwak Y."/>
            <person name="Shin J.-H."/>
        </authorList>
    </citation>
    <scope>NUCLEOTIDE SEQUENCE [LARGE SCALE GENOMIC DNA]</scope>
    <source>
        <strain evidence="6">DSM 24997</strain>
    </source>
</reference>
<dbReference type="HOGENOM" id="CLU_037628_6_1_9"/>
<dbReference type="SUPFAM" id="SSF47413">
    <property type="entry name" value="lambda repressor-like DNA-binding domains"/>
    <property type="match status" value="1"/>
</dbReference>
<evidence type="ECO:0000256" key="2">
    <source>
        <dbReference type="ARBA" id="ARBA00023125"/>
    </source>
</evidence>
<keyword evidence="6" id="KW-1185">Reference proteome</keyword>
<dbReference type="Pfam" id="PF00356">
    <property type="entry name" value="LacI"/>
    <property type="match status" value="1"/>
</dbReference>
<dbReference type="AlphaFoldDB" id="A0A0D5NGA2"/>
<dbReference type="OrthoDB" id="9796186at2"/>
<evidence type="ECO:0000313" key="5">
    <source>
        <dbReference type="EMBL" id="AJY73948.1"/>
    </source>
</evidence>
<dbReference type="KEGG" id="pbj:VN24_04130"/>
<dbReference type="SMART" id="SM00354">
    <property type="entry name" value="HTH_LACI"/>
    <property type="match status" value="1"/>
</dbReference>
<dbReference type="STRING" id="1126833.VN24_04130"/>
<dbReference type="Proteomes" id="UP000032633">
    <property type="component" value="Chromosome"/>
</dbReference>
<dbReference type="RefSeq" id="WP_045669384.1">
    <property type="nucleotide sequence ID" value="NZ_CP011058.1"/>
</dbReference>
<organism evidence="5 6">
    <name type="scientific">Paenibacillus beijingensis</name>
    <dbReference type="NCBI Taxonomy" id="1126833"/>
    <lineage>
        <taxon>Bacteria</taxon>
        <taxon>Bacillati</taxon>
        <taxon>Bacillota</taxon>
        <taxon>Bacilli</taxon>
        <taxon>Bacillales</taxon>
        <taxon>Paenibacillaceae</taxon>
        <taxon>Paenibacillus</taxon>
    </lineage>
</organism>
<reference evidence="5 6" key="1">
    <citation type="journal article" date="2015" name="J. Biotechnol.">
        <title>Complete genome sequence of Paenibacillus beijingensis 7188(T) (=DSM 24997(T)), a novel rhizobacterium from jujube garden soil.</title>
        <authorList>
            <person name="Kwak Y."/>
            <person name="Shin J.H."/>
        </authorList>
    </citation>
    <scope>NUCLEOTIDE SEQUENCE [LARGE SCALE GENOMIC DNA]</scope>
    <source>
        <strain evidence="5 6">DSM 24997</strain>
    </source>
</reference>
<dbReference type="PANTHER" id="PTHR30146">
    <property type="entry name" value="LACI-RELATED TRANSCRIPTIONAL REPRESSOR"/>
    <property type="match status" value="1"/>
</dbReference>
<dbReference type="SUPFAM" id="SSF53822">
    <property type="entry name" value="Periplasmic binding protein-like I"/>
    <property type="match status" value="1"/>
</dbReference>
<evidence type="ECO:0000313" key="6">
    <source>
        <dbReference type="Proteomes" id="UP000032633"/>
    </source>
</evidence>
<keyword evidence="3" id="KW-0804">Transcription</keyword>
<dbReference type="InterPro" id="IPR046335">
    <property type="entry name" value="LacI/GalR-like_sensor"/>
</dbReference>
<evidence type="ECO:0000259" key="4">
    <source>
        <dbReference type="PROSITE" id="PS50932"/>
    </source>
</evidence>
<feature type="domain" description="HTH lacI-type" evidence="4">
    <location>
        <begin position="2"/>
        <end position="56"/>
    </location>
</feature>
<dbReference type="EMBL" id="CP011058">
    <property type="protein sequence ID" value="AJY73948.1"/>
    <property type="molecule type" value="Genomic_DNA"/>
</dbReference>
<dbReference type="PROSITE" id="PS50932">
    <property type="entry name" value="HTH_LACI_2"/>
    <property type="match status" value="1"/>
</dbReference>
<dbReference type="Pfam" id="PF13377">
    <property type="entry name" value="Peripla_BP_3"/>
    <property type="match status" value="1"/>
</dbReference>
<dbReference type="InterPro" id="IPR028082">
    <property type="entry name" value="Peripla_BP_I"/>
</dbReference>
<dbReference type="PRINTS" id="PR00036">
    <property type="entry name" value="HTHLACI"/>
</dbReference>
<dbReference type="Gene3D" id="1.10.260.40">
    <property type="entry name" value="lambda repressor-like DNA-binding domains"/>
    <property type="match status" value="1"/>
</dbReference>
<dbReference type="PATRIC" id="fig|1126833.4.peg.902"/>
<dbReference type="InterPro" id="IPR000843">
    <property type="entry name" value="HTH_LacI"/>
</dbReference>
<dbReference type="GO" id="GO:0003700">
    <property type="term" value="F:DNA-binding transcription factor activity"/>
    <property type="evidence" value="ECO:0007669"/>
    <property type="project" value="TreeGrafter"/>
</dbReference>
<evidence type="ECO:0000256" key="1">
    <source>
        <dbReference type="ARBA" id="ARBA00023015"/>
    </source>
</evidence>
<keyword evidence="2" id="KW-0238">DNA-binding</keyword>
<protein>
    <recommendedName>
        <fullName evidence="4">HTH lacI-type domain-containing protein</fullName>
    </recommendedName>
</protein>
<dbReference type="PANTHER" id="PTHR30146:SF149">
    <property type="entry name" value="HTH-TYPE TRANSCRIPTIONAL REGULATOR EBGR"/>
    <property type="match status" value="1"/>
</dbReference>
<dbReference type="Gene3D" id="3.40.50.2300">
    <property type="match status" value="2"/>
</dbReference>
<sequence>MATINDIAKYAGISIATVSRALNKPELVNAETRERVMYAARKLNYFKNETLKILNVKSNKLSIGVIFPYITAYYFSELYSGISKAAKLHDIDLVLYELRSENMSKEGLEDALSFARRHLVDGIMLAGYVPSVYDEIFESLDIPVVLLLGTHESAKMSAYKVDDIRAAFDAISFLVSRGHRNIGMISLPLTDPANDIVSRFMGYKQGLDFYKLPFSEEMVAYGKLGFDDGYSAMKQLLAAREKTGITAVFTAADEVAIGAMRCIQDAGLRVPQDISVIGFGNLSIANISSPKLTTVAQPFEDIGAEGVKYMTKLLTEPGSVVERGNFYLPYKIIERESVAAIMNRSFSYCDGKV</sequence>
<evidence type="ECO:0000256" key="3">
    <source>
        <dbReference type="ARBA" id="ARBA00023163"/>
    </source>
</evidence>
<gene>
    <name evidence="5" type="ORF">VN24_04130</name>
</gene>
<proteinExistence type="predicted"/>
<name>A0A0D5NGA2_9BACL</name>